<dbReference type="PANTHER" id="PTHR31900">
    <property type="entry name" value="F-BOX/RNI SUPERFAMILY PROTEIN-RELATED"/>
    <property type="match status" value="1"/>
</dbReference>
<dbReference type="Pfam" id="PF24758">
    <property type="entry name" value="LRR_At5g56370"/>
    <property type="match status" value="1"/>
</dbReference>
<dbReference type="EMBL" id="KZ305064">
    <property type="protein sequence ID" value="PIA32013.1"/>
    <property type="molecule type" value="Genomic_DNA"/>
</dbReference>
<organism evidence="2 3">
    <name type="scientific">Aquilegia coerulea</name>
    <name type="common">Rocky mountain columbine</name>
    <dbReference type="NCBI Taxonomy" id="218851"/>
    <lineage>
        <taxon>Eukaryota</taxon>
        <taxon>Viridiplantae</taxon>
        <taxon>Streptophyta</taxon>
        <taxon>Embryophyta</taxon>
        <taxon>Tracheophyta</taxon>
        <taxon>Spermatophyta</taxon>
        <taxon>Magnoliopsida</taxon>
        <taxon>Ranunculales</taxon>
        <taxon>Ranunculaceae</taxon>
        <taxon>Thalictroideae</taxon>
        <taxon>Aquilegia</taxon>
    </lineage>
</organism>
<dbReference type="OrthoDB" id="1298252at2759"/>
<evidence type="ECO:0000313" key="2">
    <source>
        <dbReference type="EMBL" id="PIA32013.1"/>
    </source>
</evidence>
<dbReference type="PROSITE" id="PS50181">
    <property type="entry name" value="FBOX"/>
    <property type="match status" value="1"/>
</dbReference>
<dbReference type="SMART" id="SM00256">
    <property type="entry name" value="FBOX"/>
    <property type="match status" value="1"/>
</dbReference>
<protein>
    <recommendedName>
        <fullName evidence="1">F-box domain-containing protein</fullName>
    </recommendedName>
</protein>
<dbReference type="CDD" id="cd22160">
    <property type="entry name" value="F-box_AtFBL13-like"/>
    <property type="match status" value="1"/>
</dbReference>
<dbReference type="FunCoup" id="A0A2G5CL42">
    <property type="interactions" value="179"/>
</dbReference>
<sequence>MGASNSIQSSTKIKRQKIDEGEQDRISCLPDHILHQILSHLPTKYAVATSVLSTRWKYLWTSISTLDFCQESFVPNYLMNISTFMSSVEQVLLQHEGNIQKFCLSTTMLLDDSRVNVWISTLLKRKVQELIIHFYTDDPFVLPSSLFTCESITILKLNVWSKLQLPSSILCFSNLKVLHLKNVRFYCDQPIQQVSISLPIVEELVLKDCEWVDIEAVNIYVPTLKRQIFICFTDNFVYP</sequence>
<dbReference type="InterPro" id="IPR001810">
    <property type="entry name" value="F-box_dom"/>
</dbReference>
<dbReference type="SUPFAM" id="SSF52047">
    <property type="entry name" value="RNI-like"/>
    <property type="match status" value="1"/>
</dbReference>
<dbReference type="InterPro" id="IPR050232">
    <property type="entry name" value="FBL13/AtMIF1-like"/>
</dbReference>
<evidence type="ECO:0000259" key="1">
    <source>
        <dbReference type="PROSITE" id="PS50181"/>
    </source>
</evidence>
<gene>
    <name evidence="2" type="ORF">AQUCO_04700116v1</name>
</gene>
<dbReference type="SUPFAM" id="SSF81383">
    <property type="entry name" value="F-box domain"/>
    <property type="match status" value="1"/>
</dbReference>
<dbReference type="AlphaFoldDB" id="A0A2G5CL42"/>
<dbReference type="InterPro" id="IPR055411">
    <property type="entry name" value="LRR_FXL15/At3g58940/PEG3-like"/>
</dbReference>
<name>A0A2G5CL42_AQUCA</name>
<dbReference type="InterPro" id="IPR036047">
    <property type="entry name" value="F-box-like_dom_sf"/>
</dbReference>
<reference evidence="2 3" key="1">
    <citation type="submission" date="2017-09" db="EMBL/GenBank/DDBJ databases">
        <title>WGS assembly of Aquilegia coerulea Goldsmith.</title>
        <authorList>
            <person name="Hodges S."/>
            <person name="Kramer E."/>
            <person name="Nordborg M."/>
            <person name="Tomkins J."/>
            <person name="Borevitz J."/>
            <person name="Derieg N."/>
            <person name="Yan J."/>
            <person name="Mihaltcheva S."/>
            <person name="Hayes R.D."/>
            <person name="Rokhsar D."/>
        </authorList>
    </citation>
    <scope>NUCLEOTIDE SEQUENCE [LARGE SCALE GENOMIC DNA]</scope>
    <source>
        <strain evidence="3">cv. Goldsmith</strain>
    </source>
</reference>
<proteinExistence type="predicted"/>
<evidence type="ECO:0000313" key="3">
    <source>
        <dbReference type="Proteomes" id="UP000230069"/>
    </source>
</evidence>
<feature type="domain" description="F-box" evidence="1">
    <location>
        <begin position="23"/>
        <end position="59"/>
    </location>
</feature>
<dbReference type="Gene3D" id="3.80.10.10">
    <property type="entry name" value="Ribonuclease Inhibitor"/>
    <property type="match status" value="1"/>
</dbReference>
<dbReference type="InterPro" id="IPR053781">
    <property type="entry name" value="F-box_AtFBL13-like"/>
</dbReference>
<dbReference type="Proteomes" id="UP000230069">
    <property type="component" value="Unassembled WGS sequence"/>
</dbReference>
<dbReference type="InterPro" id="IPR032675">
    <property type="entry name" value="LRR_dom_sf"/>
</dbReference>
<dbReference type="STRING" id="218851.A0A2G5CL42"/>
<dbReference type="PANTHER" id="PTHR31900:SF30">
    <property type="entry name" value="SUPERFAMILY PROTEIN, PUTATIVE-RELATED"/>
    <property type="match status" value="1"/>
</dbReference>
<accession>A0A2G5CL42</accession>
<dbReference type="InParanoid" id="A0A2G5CL42"/>
<keyword evidence="3" id="KW-1185">Reference proteome</keyword>
<dbReference type="Pfam" id="PF00646">
    <property type="entry name" value="F-box"/>
    <property type="match status" value="1"/>
</dbReference>